<organism evidence="1 2">
    <name type="scientific">Psychrobacter saeujeotis</name>
    <dbReference type="NCBI Taxonomy" id="3143436"/>
    <lineage>
        <taxon>Bacteria</taxon>
        <taxon>Pseudomonadati</taxon>
        <taxon>Pseudomonadota</taxon>
        <taxon>Gammaproteobacteria</taxon>
        <taxon>Moraxellales</taxon>
        <taxon>Moraxellaceae</taxon>
        <taxon>Psychrobacter</taxon>
    </lineage>
</organism>
<reference evidence="1 2" key="1">
    <citation type="submission" date="2024-05" db="EMBL/GenBank/DDBJ databases">
        <authorList>
            <person name="Kim H.-Y."/>
            <person name="Kim E."/>
            <person name="Cai Y."/>
            <person name="Yang S.-M."/>
            <person name="Lee W."/>
        </authorList>
    </citation>
    <scope>NUCLEOTIDE SEQUENCE [LARGE SCALE GENOMIC DNA]</scope>
    <source>
        <strain evidence="1 2">FBL11</strain>
    </source>
</reference>
<comment type="caution">
    <text evidence="1">The sequence shown here is derived from an EMBL/GenBank/DDBJ whole genome shotgun (WGS) entry which is preliminary data.</text>
</comment>
<dbReference type="RefSeq" id="WP_299219546.1">
    <property type="nucleotide sequence ID" value="NZ_JBDGHN010000002.1"/>
</dbReference>
<dbReference type="EMBL" id="JBDGHN010000002">
    <property type="protein sequence ID" value="MEN2751343.1"/>
    <property type="molecule type" value="Genomic_DNA"/>
</dbReference>
<evidence type="ECO:0000313" key="1">
    <source>
        <dbReference type="EMBL" id="MEN2751343.1"/>
    </source>
</evidence>
<keyword evidence="2" id="KW-1185">Reference proteome</keyword>
<name>A0ABU9X809_9GAMM</name>
<gene>
    <name evidence="1" type="ORF">AAIR29_06810</name>
</gene>
<proteinExistence type="predicted"/>
<evidence type="ECO:0008006" key="3">
    <source>
        <dbReference type="Google" id="ProtNLM"/>
    </source>
</evidence>
<accession>A0ABU9X809</accession>
<protein>
    <recommendedName>
        <fullName evidence="3">Lipoprotein</fullName>
    </recommendedName>
</protein>
<evidence type="ECO:0000313" key="2">
    <source>
        <dbReference type="Proteomes" id="UP001461960"/>
    </source>
</evidence>
<sequence>MEKKQLAKKMIHIGLKLEDNMKKLFKLTISIILLESLLSCSQPYKAEGTEVIVEELDEAEVQYGVIGINNDCFVTDSKLKNKQTVYLTETSVDPMVEEVATIDAIKVCDTYDVRDFDYKYSFTNPIKVNPQSAFVLLEPESAKKISLTSSFDLDKDSITDEVRICYEHESYIFGIWSGDPIKDRNLISVEIFTHFDLDPDAEPKCTKVDRKYLETK</sequence>
<dbReference type="Proteomes" id="UP001461960">
    <property type="component" value="Unassembled WGS sequence"/>
</dbReference>